<keyword evidence="2" id="KW-1185">Reference proteome</keyword>
<protein>
    <submittedName>
        <fullName evidence="1">Uncharacterized protein</fullName>
    </submittedName>
</protein>
<name>A0A0D0BYQ3_9AGAR</name>
<dbReference type="HOGENOM" id="CLU_111690_1_0_1"/>
<evidence type="ECO:0000313" key="2">
    <source>
        <dbReference type="Proteomes" id="UP000053593"/>
    </source>
</evidence>
<accession>A0A0D0BYQ3</accession>
<organism evidence="1 2">
    <name type="scientific">Collybiopsis luxurians FD-317 M1</name>
    <dbReference type="NCBI Taxonomy" id="944289"/>
    <lineage>
        <taxon>Eukaryota</taxon>
        <taxon>Fungi</taxon>
        <taxon>Dikarya</taxon>
        <taxon>Basidiomycota</taxon>
        <taxon>Agaricomycotina</taxon>
        <taxon>Agaricomycetes</taxon>
        <taxon>Agaricomycetidae</taxon>
        <taxon>Agaricales</taxon>
        <taxon>Marasmiineae</taxon>
        <taxon>Omphalotaceae</taxon>
        <taxon>Collybiopsis</taxon>
        <taxon>Collybiopsis luxurians</taxon>
    </lineage>
</organism>
<dbReference type="Proteomes" id="UP000053593">
    <property type="component" value="Unassembled WGS sequence"/>
</dbReference>
<feature type="non-terminal residue" evidence="1">
    <location>
        <position position="120"/>
    </location>
</feature>
<sequence>LGEMVVNDDRSKRSPRKYCRHLSAQLLTSSYKFTLNSHKADKFFEGNHVLIDDPQGTSLSCKYLILRDHSFLLNLYLWIQSNGSLHTCTWFLKKLYSHIPDCSFARHSMQAGGATALAED</sequence>
<dbReference type="AlphaFoldDB" id="A0A0D0BYQ3"/>
<evidence type="ECO:0000313" key="1">
    <source>
        <dbReference type="EMBL" id="KIK50532.1"/>
    </source>
</evidence>
<dbReference type="OrthoDB" id="5598396at2759"/>
<feature type="non-terminal residue" evidence="1">
    <location>
        <position position="1"/>
    </location>
</feature>
<reference evidence="1 2" key="1">
    <citation type="submission" date="2014-04" db="EMBL/GenBank/DDBJ databases">
        <title>Evolutionary Origins and Diversification of the Mycorrhizal Mutualists.</title>
        <authorList>
            <consortium name="DOE Joint Genome Institute"/>
            <consortium name="Mycorrhizal Genomics Consortium"/>
            <person name="Kohler A."/>
            <person name="Kuo A."/>
            <person name="Nagy L.G."/>
            <person name="Floudas D."/>
            <person name="Copeland A."/>
            <person name="Barry K.W."/>
            <person name="Cichocki N."/>
            <person name="Veneault-Fourrey C."/>
            <person name="LaButti K."/>
            <person name="Lindquist E.A."/>
            <person name="Lipzen A."/>
            <person name="Lundell T."/>
            <person name="Morin E."/>
            <person name="Murat C."/>
            <person name="Riley R."/>
            <person name="Ohm R."/>
            <person name="Sun H."/>
            <person name="Tunlid A."/>
            <person name="Henrissat B."/>
            <person name="Grigoriev I.V."/>
            <person name="Hibbett D.S."/>
            <person name="Martin F."/>
        </authorList>
    </citation>
    <scope>NUCLEOTIDE SEQUENCE [LARGE SCALE GENOMIC DNA]</scope>
    <source>
        <strain evidence="1 2">FD-317 M1</strain>
    </source>
</reference>
<proteinExistence type="predicted"/>
<gene>
    <name evidence="1" type="ORF">GYMLUDRAFT_105653</name>
</gene>
<dbReference type="EMBL" id="KN834897">
    <property type="protein sequence ID" value="KIK50532.1"/>
    <property type="molecule type" value="Genomic_DNA"/>
</dbReference>